<evidence type="ECO:0000256" key="5">
    <source>
        <dbReference type="ARBA" id="ARBA00022989"/>
    </source>
</evidence>
<evidence type="ECO:0000313" key="14">
    <source>
        <dbReference type="EMBL" id="OGK17374.1"/>
    </source>
</evidence>
<keyword evidence="6 11" id="KW-0406">Ion transport</keyword>
<accession>A0A1F7GER6</accession>
<keyword evidence="2 11" id="KW-0138">CF(0)</keyword>
<keyword evidence="11" id="KW-1003">Cell membrane</keyword>
<feature type="coiled-coil region" evidence="13">
    <location>
        <begin position="40"/>
        <end position="75"/>
    </location>
</feature>
<dbReference type="EMBL" id="MFZG01000009">
    <property type="protein sequence ID" value="OGK17374.1"/>
    <property type="molecule type" value="Genomic_DNA"/>
</dbReference>
<dbReference type="CDD" id="cd06503">
    <property type="entry name" value="ATP-synt_Fo_b"/>
    <property type="match status" value="1"/>
</dbReference>
<dbReference type="GO" id="GO:0046933">
    <property type="term" value="F:proton-transporting ATP synthase activity, rotational mechanism"/>
    <property type="evidence" value="ECO:0007669"/>
    <property type="project" value="UniProtKB-UniRule"/>
</dbReference>
<evidence type="ECO:0000256" key="13">
    <source>
        <dbReference type="SAM" id="Coils"/>
    </source>
</evidence>
<dbReference type="GO" id="GO:0005886">
    <property type="term" value="C:plasma membrane"/>
    <property type="evidence" value="ECO:0007669"/>
    <property type="project" value="UniProtKB-SubCell"/>
</dbReference>
<comment type="caution">
    <text evidence="14">The sequence shown here is derived from an EMBL/GenBank/DDBJ whole genome shotgun (WGS) entry which is preliminary data.</text>
</comment>
<dbReference type="HAMAP" id="MF_01398">
    <property type="entry name" value="ATP_synth_b_bprime"/>
    <property type="match status" value="1"/>
</dbReference>
<reference evidence="14 15" key="1">
    <citation type="journal article" date="2016" name="Nat. Commun.">
        <title>Thousands of microbial genomes shed light on interconnected biogeochemical processes in an aquifer system.</title>
        <authorList>
            <person name="Anantharaman K."/>
            <person name="Brown C.T."/>
            <person name="Hug L.A."/>
            <person name="Sharon I."/>
            <person name="Castelle C.J."/>
            <person name="Probst A.J."/>
            <person name="Thomas B.C."/>
            <person name="Singh A."/>
            <person name="Wilkins M.J."/>
            <person name="Karaoz U."/>
            <person name="Brodie E.L."/>
            <person name="Williams K.H."/>
            <person name="Hubbard S.S."/>
            <person name="Banfield J.F."/>
        </authorList>
    </citation>
    <scope>NUCLEOTIDE SEQUENCE [LARGE SCALE GENOMIC DNA]</scope>
</reference>
<evidence type="ECO:0000256" key="9">
    <source>
        <dbReference type="ARBA" id="ARBA00025198"/>
    </source>
</evidence>
<keyword evidence="13" id="KW-0175">Coiled coil</keyword>
<feature type="transmembrane region" description="Helical" evidence="11">
    <location>
        <begin position="6"/>
        <end position="25"/>
    </location>
</feature>
<comment type="subunit">
    <text evidence="11">F-type ATPases have 2 components, F(1) - the catalytic core - and F(0) - the membrane proton channel. F(1) has five subunits: alpha(3), beta(3), gamma(1), delta(1), epsilon(1). F(0) has three main subunits: a(1), b(2) and c(10-14). The alpha and beta chains form an alternating ring which encloses part of the gamma chain. F(1) is attached to F(0) by a central stalk formed by the gamma and epsilon chains, while a peripheral stalk is formed by the delta and b chains.</text>
</comment>
<keyword evidence="5 11" id="KW-1133">Transmembrane helix</keyword>
<evidence type="ECO:0000256" key="8">
    <source>
        <dbReference type="ARBA" id="ARBA00023310"/>
    </source>
</evidence>
<sequence length="165" mass="19376">MDSLGIDVKLLVAQLLNFALFYYVFKRYIAKPFSNFFNLEVEKEKEKERLLEKIKIQEEETIAKEKLMLQKIKQEESEVLKKARSDGENNKKEIIASAKHEAEEIIERTRRQIGDEKKQMTVDLKEQALKMALKIVEKGLNQFLTPEAQRQVTQNILKNYSGEKK</sequence>
<comment type="function">
    <text evidence="9 11">F(1)F(0) ATP synthase produces ATP from ADP in the presence of a proton or sodium gradient. F-type ATPases consist of two structural domains, F(1) containing the extramembraneous catalytic core and F(0) containing the membrane proton channel, linked together by a central stalk and a peripheral stalk. During catalysis, ATP synthesis in the catalytic domain of F(1) is coupled via a rotary mechanism of the central stalk subunits to proton translocation.</text>
</comment>
<evidence type="ECO:0000313" key="15">
    <source>
        <dbReference type="Proteomes" id="UP000177208"/>
    </source>
</evidence>
<evidence type="ECO:0000256" key="1">
    <source>
        <dbReference type="ARBA" id="ARBA00022448"/>
    </source>
</evidence>
<dbReference type="Proteomes" id="UP000177208">
    <property type="component" value="Unassembled WGS sequence"/>
</dbReference>
<evidence type="ECO:0000256" key="4">
    <source>
        <dbReference type="ARBA" id="ARBA00022781"/>
    </source>
</evidence>
<evidence type="ECO:0000256" key="12">
    <source>
        <dbReference type="RuleBase" id="RU003848"/>
    </source>
</evidence>
<gene>
    <name evidence="11" type="primary">atpF</name>
    <name evidence="14" type="ORF">A2774_04220</name>
</gene>
<evidence type="ECO:0000256" key="7">
    <source>
        <dbReference type="ARBA" id="ARBA00023136"/>
    </source>
</evidence>
<dbReference type="GO" id="GO:0012505">
    <property type="term" value="C:endomembrane system"/>
    <property type="evidence" value="ECO:0007669"/>
    <property type="project" value="UniProtKB-SubCell"/>
</dbReference>
<keyword evidence="8 11" id="KW-0066">ATP synthesis</keyword>
<dbReference type="InterPro" id="IPR002146">
    <property type="entry name" value="ATP_synth_b/b'su_bac/chlpt"/>
</dbReference>
<evidence type="ECO:0000256" key="10">
    <source>
        <dbReference type="ARBA" id="ARBA00037847"/>
    </source>
</evidence>
<keyword evidence="3 11" id="KW-0812">Transmembrane</keyword>
<dbReference type="InterPro" id="IPR028987">
    <property type="entry name" value="ATP_synth_B-like_membr_sf"/>
</dbReference>
<evidence type="ECO:0000256" key="2">
    <source>
        <dbReference type="ARBA" id="ARBA00022547"/>
    </source>
</evidence>
<dbReference type="GO" id="GO:0045259">
    <property type="term" value="C:proton-transporting ATP synthase complex"/>
    <property type="evidence" value="ECO:0007669"/>
    <property type="project" value="UniProtKB-KW"/>
</dbReference>
<organism evidence="14 15">
    <name type="scientific">Candidatus Roizmanbacteria bacterium RIFCSPHIGHO2_01_FULL_39_12c</name>
    <dbReference type="NCBI Taxonomy" id="1802031"/>
    <lineage>
        <taxon>Bacteria</taxon>
        <taxon>Candidatus Roizmaniibacteriota</taxon>
    </lineage>
</organism>
<dbReference type="AlphaFoldDB" id="A0A1F7GER6"/>
<keyword evidence="7 11" id="KW-0472">Membrane</keyword>
<keyword evidence="4 11" id="KW-0375">Hydrogen ion transport</keyword>
<comment type="subcellular location">
    <subcellularLocation>
        <location evidence="11">Cell membrane</location>
        <topology evidence="11">Single-pass membrane protein</topology>
    </subcellularLocation>
    <subcellularLocation>
        <location evidence="10">Endomembrane system</location>
        <topology evidence="10">Single-pass membrane protein</topology>
    </subcellularLocation>
</comment>
<evidence type="ECO:0000256" key="3">
    <source>
        <dbReference type="ARBA" id="ARBA00022692"/>
    </source>
</evidence>
<dbReference type="Pfam" id="PF00430">
    <property type="entry name" value="ATP-synt_B"/>
    <property type="match status" value="1"/>
</dbReference>
<keyword evidence="1 11" id="KW-0813">Transport</keyword>
<evidence type="ECO:0000256" key="11">
    <source>
        <dbReference type="HAMAP-Rule" id="MF_01398"/>
    </source>
</evidence>
<comment type="similarity">
    <text evidence="11 12">Belongs to the ATPase B chain family.</text>
</comment>
<dbReference type="SUPFAM" id="SSF81573">
    <property type="entry name" value="F1F0 ATP synthase subunit B, membrane domain"/>
    <property type="match status" value="1"/>
</dbReference>
<name>A0A1F7GER6_9BACT</name>
<proteinExistence type="inferred from homology"/>
<comment type="function">
    <text evidence="11">Component of the F(0) channel, it forms part of the peripheral stalk, linking F(1) to F(0).</text>
</comment>
<evidence type="ECO:0000256" key="6">
    <source>
        <dbReference type="ARBA" id="ARBA00023065"/>
    </source>
</evidence>
<protein>
    <recommendedName>
        <fullName evidence="11">ATP synthase subunit b</fullName>
    </recommendedName>
    <alternativeName>
        <fullName evidence="11">ATP synthase F(0) sector subunit b</fullName>
    </alternativeName>
    <alternativeName>
        <fullName evidence="11">ATPase subunit I</fullName>
    </alternativeName>
    <alternativeName>
        <fullName evidence="11">F-type ATPase subunit b</fullName>
        <shortName evidence="11">F-ATPase subunit b</shortName>
    </alternativeName>
</protein>